<dbReference type="EMBL" id="QGGR01000009">
    <property type="protein sequence ID" value="PWK46708.1"/>
    <property type="molecule type" value="Genomic_DNA"/>
</dbReference>
<comment type="caution">
    <text evidence="1">The sequence shown here is derived from an EMBL/GenBank/DDBJ whole genome shotgun (WGS) entry which is preliminary data.</text>
</comment>
<accession>A0A316FCU1</accession>
<reference evidence="1 2" key="1">
    <citation type="submission" date="2018-05" db="EMBL/GenBank/DDBJ databases">
        <title>Genomic Encyclopedia of Archaeal and Bacterial Type Strains, Phase II (KMG-II): from individual species to whole genera.</title>
        <authorList>
            <person name="Goeker M."/>
        </authorList>
    </citation>
    <scope>NUCLEOTIDE SEQUENCE [LARGE SCALE GENOMIC DNA]</scope>
    <source>
        <strain evidence="1 2">DSM 45184</strain>
    </source>
</reference>
<evidence type="ECO:0000313" key="2">
    <source>
        <dbReference type="Proteomes" id="UP000245697"/>
    </source>
</evidence>
<protein>
    <submittedName>
        <fullName evidence="1">Uncharacterized protein DUF1416</fullName>
    </submittedName>
</protein>
<dbReference type="Pfam" id="PF07210">
    <property type="entry name" value="DUF1416"/>
    <property type="match status" value="1"/>
</dbReference>
<evidence type="ECO:0000313" key="1">
    <source>
        <dbReference type="EMBL" id="PWK46708.1"/>
    </source>
</evidence>
<dbReference type="OrthoDB" id="3729294at2"/>
<keyword evidence="2" id="KW-1185">Reference proteome</keyword>
<dbReference type="InterPro" id="IPR010814">
    <property type="entry name" value="DUF1416"/>
</dbReference>
<dbReference type="Proteomes" id="UP000245697">
    <property type="component" value="Unassembled WGS sequence"/>
</dbReference>
<dbReference type="AlphaFoldDB" id="A0A316FCU1"/>
<sequence>MTSPATNVAANVAAGCAAPDQSASLPSSVDLAKETVITGIVRNADGEVVGGAYVRLLDGSGEFTAEVVSSPEGVFRFFAAPGSWTVRALSRHGNGELVVDADRGVNEIALDVATV</sequence>
<name>A0A316FCU1_9ACTN</name>
<organism evidence="1 2">
    <name type="scientific">Actinoplanes xinjiangensis</name>
    <dbReference type="NCBI Taxonomy" id="512350"/>
    <lineage>
        <taxon>Bacteria</taxon>
        <taxon>Bacillati</taxon>
        <taxon>Actinomycetota</taxon>
        <taxon>Actinomycetes</taxon>
        <taxon>Micromonosporales</taxon>
        <taxon>Micromonosporaceae</taxon>
        <taxon>Actinoplanes</taxon>
    </lineage>
</organism>
<gene>
    <name evidence="1" type="ORF">BC793_109279</name>
</gene>
<proteinExistence type="predicted"/>
<dbReference type="SUPFAM" id="SSF49478">
    <property type="entry name" value="Cna protein B-type domain"/>
    <property type="match status" value="1"/>
</dbReference>
<dbReference type="RefSeq" id="WP_109595148.1">
    <property type="nucleotide sequence ID" value="NZ_BONA01000052.1"/>
</dbReference>